<dbReference type="AlphaFoldDB" id="A0A6A6LRG2"/>
<sequence length="198" mass="23785">MKKLARNWRKSHNLSSSLPTWEDPSLNDSRPMDTEEQEELVRSLEMTQAQQSFIWRWVFAGLLFCYAVFQLYSIYQQATYPWKLRYHAYFMEDIDSWMVIFAVDWVAVLVCSMAIVGLLHNSKHQRRWIWYSCYTGLILAVFWLYYMLRMSRFRWDVFWLPFGPLCGASICLYVDHLLAQSSEEVRKLRGYMYAFKAS</sequence>
<proteinExistence type="predicted"/>
<name>A0A6A6LRG2_HEVBR</name>
<keyword evidence="2" id="KW-0812">Transmembrane</keyword>
<keyword evidence="2" id="KW-1133">Transmembrane helix</keyword>
<dbReference type="EMBL" id="JAAGAX010000009">
    <property type="protein sequence ID" value="KAF2304032.1"/>
    <property type="molecule type" value="Genomic_DNA"/>
</dbReference>
<reference evidence="3 4" key="1">
    <citation type="journal article" date="2020" name="Mol. Plant">
        <title>The Chromosome-Based Rubber Tree Genome Provides New Insights into Spurge Genome Evolution and Rubber Biosynthesis.</title>
        <authorList>
            <person name="Liu J."/>
            <person name="Shi C."/>
            <person name="Shi C.C."/>
            <person name="Li W."/>
            <person name="Zhang Q.J."/>
            <person name="Zhang Y."/>
            <person name="Li K."/>
            <person name="Lu H.F."/>
            <person name="Shi C."/>
            <person name="Zhu S.T."/>
            <person name="Xiao Z.Y."/>
            <person name="Nan H."/>
            <person name="Yue Y."/>
            <person name="Zhu X.G."/>
            <person name="Wu Y."/>
            <person name="Hong X.N."/>
            <person name="Fan G.Y."/>
            <person name="Tong Y."/>
            <person name="Zhang D."/>
            <person name="Mao C.L."/>
            <person name="Liu Y.L."/>
            <person name="Hao S.J."/>
            <person name="Liu W.Q."/>
            <person name="Lv M.Q."/>
            <person name="Zhang H.B."/>
            <person name="Liu Y."/>
            <person name="Hu-Tang G.R."/>
            <person name="Wang J.P."/>
            <person name="Wang J.H."/>
            <person name="Sun Y.H."/>
            <person name="Ni S.B."/>
            <person name="Chen W.B."/>
            <person name="Zhang X.C."/>
            <person name="Jiao Y.N."/>
            <person name="Eichler E.E."/>
            <person name="Li G.H."/>
            <person name="Liu X."/>
            <person name="Gao L.Z."/>
        </authorList>
    </citation>
    <scope>NUCLEOTIDE SEQUENCE [LARGE SCALE GENOMIC DNA]</scope>
    <source>
        <strain evidence="4">cv. GT1</strain>
        <tissue evidence="3">Leaf</tissue>
    </source>
</reference>
<keyword evidence="4" id="KW-1185">Reference proteome</keyword>
<feature type="compositionally biased region" description="Basic residues" evidence="1">
    <location>
        <begin position="1"/>
        <end position="12"/>
    </location>
</feature>
<dbReference type="Proteomes" id="UP000467840">
    <property type="component" value="Chromosome 16"/>
</dbReference>
<evidence type="ECO:0000256" key="2">
    <source>
        <dbReference type="SAM" id="Phobius"/>
    </source>
</evidence>
<feature type="transmembrane region" description="Helical" evidence="2">
    <location>
        <begin position="128"/>
        <end position="146"/>
    </location>
</feature>
<evidence type="ECO:0000256" key="1">
    <source>
        <dbReference type="SAM" id="MobiDB-lite"/>
    </source>
</evidence>
<organism evidence="3 4">
    <name type="scientific">Hevea brasiliensis</name>
    <name type="common">Para rubber tree</name>
    <name type="synonym">Siphonia brasiliensis</name>
    <dbReference type="NCBI Taxonomy" id="3981"/>
    <lineage>
        <taxon>Eukaryota</taxon>
        <taxon>Viridiplantae</taxon>
        <taxon>Streptophyta</taxon>
        <taxon>Embryophyta</taxon>
        <taxon>Tracheophyta</taxon>
        <taxon>Spermatophyta</taxon>
        <taxon>Magnoliopsida</taxon>
        <taxon>eudicotyledons</taxon>
        <taxon>Gunneridae</taxon>
        <taxon>Pentapetalae</taxon>
        <taxon>rosids</taxon>
        <taxon>fabids</taxon>
        <taxon>Malpighiales</taxon>
        <taxon>Euphorbiaceae</taxon>
        <taxon>Crotonoideae</taxon>
        <taxon>Micrandreae</taxon>
        <taxon>Hevea</taxon>
    </lineage>
</organism>
<protein>
    <submittedName>
        <fullName evidence="3">Uncharacterized protein</fullName>
    </submittedName>
</protein>
<evidence type="ECO:0000313" key="3">
    <source>
        <dbReference type="EMBL" id="KAF2304032.1"/>
    </source>
</evidence>
<gene>
    <name evidence="3" type="ORF">GH714_026543</name>
</gene>
<feature type="transmembrane region" description="Helical" evidence="2">
    <location>
        <begin position="158"/>
        <end position="179"/>
    </location>
</feature>
<comment type="caution">
    <text evidence="3">The sequence shown here is derived from an EMBL/GenBank/DDBJ whole genome shotgun (WGS) entry which is preliminary data.</text>
</comment>
<keyword evidence="2" id="KW-0472">Membrane</keyword>
<dbReference type="PANTHER" id="PTHR36784:SF1">
    <property type="entry name" value="HISTONE-LYSINE N-METHYLTRANSFERASE"/>
    <property type="match status" value="1"/>
</dbReference>
<feature type="region of interest" description="Disordered" evidence="1">
    <location>
        <begin position="1"/>
        <end position="32"/>
    </location>
</feature>
<evidence type="ECO:0000313" key="4">
    <source>
        <dbReference type="Proteomes" id="UP000467840"/>
    </source>
</evidence>
<dbReference type="PANTHER" id="PTHR36784">
    <property type="entry name" value="HISTONE-LYSINE N-METHYLTRANSFERASE"/>
    <property type="match status" value="1"/>
</dbReference>
<feature type="transmembrane region" description="Helical" evidence="2">
    <location>
        <begin position="94"/>
        <end position="116"/>
    </location>
</feature>
<accession>A0A6A6LRG2</accession>
<feature type="transmembrane region" description="Helical" evidence="2">
    <location>
        <begin position="53"/>
        <end position="74"/>
    </location>
</feature>